<feature type="compositionally biased region" description="Basic and acidic residues" evidence="11">
    <location>
        <begin position="369"/>
        <end position="382"/>
    </location>
</feature>
<evidence type="ECO:0000256" key="5">
    <source>
        <dbReference type="ARBA" id="ARBA00023015"/>
    </source>
</evidence>
<dbReference type="PROSITE" id="PS51141">
    <property type="entry name" value="ZF_SBP"/>
    <property type="match status" value="1"/>
</dbReference>
<dbReference type="AlphaFoldDB" id="A0A0K9Q3J6"/>
<keyword evidence="3 9" id="KW-0863">Zinc-finger</keyword>
<reference evidence="15" key="1">
    <citation type="journal article" date="2016" name="Nature">
        <title>The genome of the seagrass Zostera marina reveals angiosperm adaptation to the sea.</title>
        <authorList>
            <person name="Olsen J.L."/>
            <person name="Rouze P."/>
            <person name="Verhelst B."/>
            <person name="Lin Y.-C."/>
            <person name="Bayer T."/>
            <person name="Collen J."/>
            <person name="Dattolo E."/>
            <person name="De Paoli E."/>
            <person name="Dittami S."/>
            <person name="Maumus F."/>
            <person name="Michel G."/>
            <person name="Kersting A."/>
            <person name="Lauritano C."/>
            <person name="Lohaus R."/>
            <person name="Toepel M."/>
            <person name="Tonon T."/>
            <person name="Vanneste K."/>
            <person name="Amirebrahimi M."/>
            <person name="Brakel J."/>
            <person name="Bostroem C."/>
            <person name="Chovatia M."/>
            <person name="Grimwood J."/>
            <person name="Jenkins J.W."/>
            <person name="Jueterbock A."/>
            <person name="Mraz A."/>
            <person name="Stam W.T."/>
            <person name="Tice H."/>
            <person name="Bornberg-Bauer E."/>
            <person name="Green P.J."/>
            <person name="Pearson G.A."/>
            <person name="Procaccini G."/>
            <person name="Duarte C.M."/>
            <person name="Schmutz J."/>
            <person name="Reusch T.B.H."/>
            <person name="Van de Peer Y."/>
        </authorList>
    </citation>
    <scope>NUCLEOTIDE SEQUENCE [LARGE SCALE GENOMIC DNA]</scope>
    <source>
        <strain evidence="15">cv. Finnish</strain>
    </source>
</reference>
<dbReference type="PANTHER" id="PTHR31251">
    <property type="entry name" value="SQUAMOSA PROMOTER-BINDING-LIKE PROTEIN 4"/>
    <property type="match status" value="1"/>
</dbReference>
<feature type="compositionally biased region" description="Low complexity" evidence="11">
    <location>
        <begin position="532"/>
        <end position="544"/>
    </location>
</feature>
<dbReference type="FunFam" id="4.10.1100.10:FF:000001">
    <property type="entry name" value="Squamosa promoter-binding-like protein 14"/>
    <property type="match status" value="1"/>
</dbReference>
<dbReference type="PANTHER" id="PTHR31251:SF110">
    <property type="entry name" value="SQUAMOSA PROMOTER-BINDING-LIKE PROTEIN 14"/>
    <property type="match status" value="1"/>
</dbReference>
<dbReference type="InterPro" id="IPR004333">
    <property type="entry name" value="SBP_dom"/>
</dbReference>
<dbReference type="GO" id="GO:0001216">
    <property type="term" value="F:DNA-binding transcription activator activity"/>
    <property type="evidence" value="ECO:0000318"/>
    <property type="project" value="GO_Central"/>
</dbReference>
<dbReference type="OrthoDB" id="514967at2759"/>
<dbReference type="GO" id="GO:0000976">
    <property type="term" value="F:transcription cis-regulatory region binding"/>
    <property type="evidence" value="ECO:0000318"/>
    <property type="project" value="GO_Central"/>
</dbReference>
<dbReference type="OMA" id="APPIFIH"/>
<comment type="caution">
    <text evidence="14">The sequence shown here is derived from an EMBL/GenBank/DDBJ whole genome shotgun (WGS) entry which is preliminary data.</text>
</comment>
<comment type="subcellular location">
    <subcellularLocation>
        <location evidence="1">Nucleus</location>
    </subcellularLocation>
</comment>
<accession>A0A0K9Q3J6</accession>
<dbReference type="GO" id="GO:0005634">
    <property type="term" value="C:nucleus"/>
    <property type="evidence" value="ECO:0000318"/>
    <property type="project" value="GO_Central"/>
</dbReference>
<keyword evidence="12" id="KW-1133">Transmembrane helix</keyword>
<dbReference type="EMBL" id="LFYR01000113">
    <property type="protein sequence ID" value="KMZ75858.1"/>
    <property type="molecule type" value="Genomic_DNA"/>
</dbReference>
<keyword evidence="15" id="KW-1185">Reference proteome</keyword>
<evidence type="ECO:0000259" key="13">
    <source>
        <dbReference type="PROSITE" id="PS51141"/>
    </source>
</evidence>
<keyword evidence="12" id="KW-0812">Transmembrane</keyword>
<feature type="compositionally biased region" description="Low complexity" evidence="11">
    <location>
        <begin position="446"/>
        <end position="463"/>
    </location>
</feature>
<evidence type="ECO:0000256" key="6">
    <source>
        <dbReference type="ARBA" id="ARBA00023125"/>
    </source>
</evidence>
<feature type="region of interest" description="Disordered" evidence="11">
    <location>
        <begin position="346"/>
        <end position="401"/>
    </location>
</feature>
<dbReference type="SUPFAM" id="SSF103612">
    <property type="entry name" value="SBT domain"/>
    <property type="match status" value="1"/>
</dbReference>
<name>A0A0K9Q3J6_ZOSMR</name>
<dbReference type="STRING" id="29655.A0A0K9Q3J6"/>
<keyword evidence="10" id="KW-0175">Coiled coil</keyword>
<feature type="compositionally biased region" description="Polar residues" evidence="11">
    <location>
        <begin position="346"/>
        <end position="367"/>
    </location>
</feature>
<feature type="transmembrane region" description="Helical" evidence="12">
    <location>
        <begin position="1041"/>
        <end position="1062"/>
    </location>
</feature>
<evidence type="ECO:0000313" key="14">
    <source>
        <dbReference type="EMBL" id="KMZ75858.1"/>
    </source>
</evidence>
<evidence type="ECO:0000256" key="11">
    <source>
        <dbReference type="SAM" id="MobiDB-lite"/>
    </source>
</evidence>
<evidence type="ECO:0000256" key="8">
    <source>
        <dbReference type="ARBA" id="ARBA00023242"/>
    </source>
</evidence>
<feature type="coiled-coil region" evidence="10">
    <location>
        <begin position="757"/>
        <end position="784"/>
    </location>
</feature>
<evidence type="ECO:0000313" key="15">
    <source>
        <dbReference type="Proteomes" id="UP000036987"/>
    </source>
</evidence>
<gene>
    <name evidence="14" type="ORF">ZOSMA_10G01270</name>
</gene>
<dbReference type="Proteomes" id="UP000036987">
    <property type="component" value="Unassembled WGS sequence"/>
</dbReference>
<feature type="domain" description="SBP-type" evidence="13">
    <location>
        <begin position="156"/>
        <end position="233"/>
    </location>
</feature>
<evidence type="ECO:0000256" key="2">
    <source>
        <dbReference type="ARBA" id="ARBA00022723"/>
    </source>
</evidence>
<feature type="compositionally biased region" description="Polar residues" evidence="11">
    <location>
        <begin position="385"/>
        <end position="396"/>
    </location>
</feature>
<feature type="region of interest" description="Disordered" evidence="11">
    <location>
        <begin position="494"/>
        <end position="550"/>
    </location>
</feature>
<dbReference type="GO" id="GO:0008270">
    <property type="term" value="F:zinc ion binding"/>
    <property type="evidence" value="ECO:0007669"/>
    <property type="project" value="UniProtKB-KW"/>
</dbReference>
<keyword evidence="12" id="KW-0472">Membrane</keyword>
<organism evidence="14 15">
    <name type="scientific">Zostera marina</name>
    <name type="common">Eelgrass</name>
    <dbReference type="NCBI Taxonomy" id="29655"/>
    <lineage>
        <taxon>Eukaryota</taxon>
        <taxon>Viridiplantae</taxon>
        <taxon>Streptophyta</taxon>
        <taxon>Embryophyta</taxon>
        <taxon>Tracheophyta</taxon>
        <taxon>Spermatophyta</taxon>
        <taxon>Magnoliopsida</taxon>
        <taxon>Liliopsida</taxon>
        <taxon>Zosteraceae</taxon>
        <taxon>Zostera</taxon>
    </lineage>
</organism>
<proteinExistence type="predicted"/>
<evidence type="ECO:0000256" key="1">
    <source>
        <dbReference type="ARBA" id="ARBA00004123"/>
    </source>
</evidence>
<evidence type="ECO:0000256" key="7">
    <source>
        <dbReference type="ARBA" id="ARBA00023163"/>
    </source>
</evidence>
<feature type="region of interest" description="Disordered" evidence="11">
    <location>
        <begin position="228"/>
        <end position="247"/>
    </location>
</feature>
<keyword evidence="2" id="KW-0479">Metal-binding</keyword>
<feature type="compositionally biased region" description="Polar residues" evidence="11">
    <location>
        <begin position="421"/>
        <end position="435"/>
    </location>
</feature>
<protein>
    <submittedName>
        <fullName evidence="14">Putative Squamosa promoter-binding protein</fullName>
    </submittedName>
</protein>
<evidence type="ECO:0000256" key="10">
    <source>
        <dbReference type="SAM" id="Coils"/>
    </source>
</evidence>
<feature type="region of interest" description="Disordered" evidence="11">
    <location>
        <begin position="419"/>
        <end position="466"/>
    </location>
</feature>
<keyword evidence="5" id="KW-0805">Transcription regulation</keyword>
<dbReference type="Gene3D" id="4.10.1100.10">
    <property type="entry name" value="Transcription factor, SBP-box domain"/>
    <property type="match status" value="1"/>
</dbReference>
<evidence type="ECO:0000256" key="4">
    <source>
        <dbReference type="ARBA" id="ARBA00022833"/>
    </source>
</evidence>
<dbReference type="Pfam" id="PF03110">
    <property type="entry name" value="SBP"/>
    <property type="match status" value="1"/>
</dbReference>
<dbReference type="InterPro" id="IPR036893">
    <property type="entry name" value="SBP_sf"/>
</dbReference>
<evidence type="ECO:0000256" key="3">
    <source>
        <dbReference type="ARBA" id="ARBA00022771"/>
    </source>
</evidence>
<keyword evidence="8" id="KW-0539">Nucleus</keyword>
<sequence length="1081" mass="120630">MEGVEMDAQRVTPILLHQTRFHEIVAPPLARKRDSSMWANSNYHQQQQQHHQHQLQTQMQKHAIRPSTNNNWNCKMWDWDSVAFVAKPSLDVSDRDLGLNNSSEGDKNQKGLGLDVRSDECLTLKLGGGSYVAAEETIVRPSKRVRSGSPGSGTSYPMCQVDECKADLSSAKDYHRRHKVCEVHSKTTKAVVGKQMQRFCQQCSRFHPLSEFDEGKRSCRRRLAGHNRRRRKVQADGASRMLLSGNQDNNGNGNLDIVNLLSIFARLQGNGLDKLANLPSMPDKDQLAQILGKINNIPDTNSKVKSPVTRGFDLNVSQTPEVSEQLSEPSGIPLAPSTMDLMNVFSTSQKSSTPESTTAMSQGSSGCSDDDKVKMNRSDRAADVNSHNQVTMTFSPGTGGITHTVRSSFEVERTVQLAKSAMSQQHYSSPESNSPPKVGSSRKYLSSESSNPMEEVSPSSSPPVAQKLFPLHSETESLKNERMSIFRADTSMIEGSTTGRWDPSSHLVKDPERRTKNQVAQNLPYQAGGYTSSSGSDHSPSSSKSDAHNRTGRITLKLFGKDPSNFPEDIKSQILNWLSHIPTEMESYIRPGCVILSVYLSMSPTAWDDLQDDLLQRLHMFLQCSGSDFWRGRFLIRTDRELASHKDGKVRICKSWETWSSPELKYVSPLAVVSGKETSLLLRGRNLNVPGTKIHCTNMGGYTSKEVLCTAYPGTVYDDFSMESFLFPGRMSNAFGRCFIEVENGFKGNSFPIIVANESICQELRLLETELEDMRKEEHVQAQEHGRPLSTRENVIHFLNELGWLFQRSSVEDFSCTRIKFLLIFSVERDWPVLVKKLLDIFSEGRKNEALIHESIETLAEIQLLSRAVKRKCRKMVDMLLYYAVNNDTTKTFLFLPNLGGPGGITPLHLAACTQDSQEMVDALTSDPQEIGINTWNSVLDESDMSPSAYASMRNYHHYNRLVSGKLSDSRNSQVSITVRDEEIALDKSWVVGESDGSVSSNNRNLAAVVPQSSSCSRCAIIESRIKKGTIHSQGLLRRPYIHSMLAIAAVCVCVCLILRGAPQLNMIAPFKWENLNFGPQ</sequence>
<dbReference type="Pfam" id="PF26102">
    <property type="entry name" value="Ig_SPL7"/>
    <property type="match status" value="1"/>
</dbReference>
<keyword evidence="6" id="KW-0238">DNA-binding</keyword>
<keyword evidence="4" id="KW-0862">Zinc</keyword>
<evidence type="ECO:0000256" key="12">
    <source>
        <dbReference type="SAM" id="Phobius"/>
    </source>
</evidence>
<evidence type="ECO:0000256" key="9">
    <source>
        <dbReference type="PROSITE-ProRule" id="PRU00470"/>
    </source>
</evidence>
<keyword evidence="7" id="KW-0804">Transcription</keyword>
<dbReference type="InterPro" id="IPR044817">
    <property type="entry name" value="SBP-like"/>
</dbReference>